<dbReference type="EMBL" id="MN739179">
    <property type="protein sequence ID" value="QHS92446.1"/>
    <property type="molecule type" value="Genomic_DNA"/>
</dbReference>
<protein>
    <submittedName>
        <fullName evidence="1">Uncharacterized protein</fullName>
    </submittedName>
</protein>
<proteinExistence type="predicted"/>
<name>A0A6C0BJU2_9ZZZZ</name>
<organism evidence="1">
    <name type="scientific">viral metagenome</name>
    <dbReference type="NCBI Taxonomy" id="1070528"/>
    <lineage>
        <taxon>unclassified sequences</taxon>
        <taxon>metagenomes</taxon>
        <taxon>organismal metagenomes</taxon>
    </lineage>
</organism>
<accession>A0A6C0BJU2</accession>
<evidence type="ECO:0000313" key="1">
    <source>
        <dbReference type="EMBL" id="QHS92446.1"/>
    </source>
</evidence>
<sequence>MKGGCIFEEKKQKGGCGCQTGGAFTPVAQAKAAVWRSEVKAVKDETGVSYKEALTIASARRKAAPGYQSVKEKYVAKLDARRKDPTKAYKPSGKKNKRPVTFEAAENILLRYYRDRAAQYKRGPLAALRKNIASCPKKHPEKVLTACKSGPKGVPIVTPECAKSWKFRPGKSAKFATGPVAYKIRGLNDLCGEENKPARKGSKLYNMKFMLKAKRLGTPRKP</sequence>
<dbReference type="AlphaFoldDB" id="A0A6C0BJU2"/>
<reference evidence="1" key="1">
    <citation type="journal article" date="2020" name="Nature">
        <title>Giant virus diversity and host interactions through global metagenomics.</title>
        <authorList>
            <person name="Schulz F."/>
            <person name="Roux S."/>
            <person name="Paez-Espino D."/>
            <person name="Jungbluth S."/>
            <person name="Walsh D.A."/>
            <person name="Denef V.J."/>
            <person name="McMahon K.D."/>
            <person name="Konstantinidis K.T."/>
            <person name="Eloe-Fadrosh E.A."/>
            <person name="Kyrpides N.C."/>
            <person name="Woyke T."/>
        </authorList>
    </citation>
    <scope>NUCLEOTIDE SEQUENCE</scope>
    <source>
        <strain evidence="1">GVMAG-M-3300014204-73</strain>
    </source>
</reference>